<feature type="binding site" evidence="12">
    <location>
        <position position="136"/>
    </location>
    <ligand>
        <name>Zn(2+)</name>
        <dbReference type="ChEBI" id="CHEBI:29105"/>
    </ligand>
</feature>
<evidence type="ECO:0000256" key="1">
    <source>
        <dbReference type="ARBA" id="ARBA00004123"/>
    </source>
</evidence>
<evidence type="ECO:0000256" key="14">
    <source>
        <dbReference type="PROSITE-ProRule" id="PRU01016"/>
    </source>
</evidence>
<keyword evidence="10" id="KW-0539">Nucleus</keyword>
<dbReference type="InterPro" id="IPR043151">
    <property type="entry name" value="BAH_sf"/>
</dbReference>
<dbReference type="InterPro" id="IPR001025">
    <property type="entry name" value="BAH_dom"/>
</dbReference>
<evidence type="ECO:0000259" key="17">
    <source>
        <dbReference type="PROSITE" id="PS51038"/>
    </source>
</evidence>
<keyword evidence="3 14" id="KW-0808">Transferase</keyword>
<comment type="caution">
    <text evidence="19">The sequence shown here is derived from an EMBL/GenBank/DDBJ whole genome shotgun (WGS) entry which is preliminary data.</text>
</comment>
<protein>
    <recommendedName>
        <fullName evidence="16">Cytosine-specific methyltransferase</fullName>
        <ecNumber evidence="16">2.1.1.37</ecNumber>
    </recommendedName>
</protein>
<feature type="active site" evidence="11 14">
    <location>
        <position position="922"/>
    </location>
</feature>
<evidence type="ECO:0000256" key="3">
    <source>
        <dbReference type="ARBA" id="ARBA00022679"/>
    </source>
</evidence>
<dbReference type="PANTHER" id="PTHR10629">
    <property type="entry name" value="CYTOSINE-SPECIFIC METHYLTRANSFERASE"/>
    <property type="match status" value="1"/>
</dbReference>
<dbReference type="PROSITE" id="PS00095">
    <property type="entry name" value="C5_MTASE_2"/>
    <property type="match status" value="1"/>
</dbReference>
<dbReference type="Pfam" id="PF00145">
    <property type="entry name" value="DNA_methylase"/>
    <property type="match status" value="1"/>
</dbReference>
<dbReference type="GO" id="GO:0003677">
    <property type="term" value="F:DNA binding"/>
    <property type="evidence" value="ECO:0007669"/>
    <property type="project" value="UniProtKB-KW"/>
</dbReference>
<keyword evidence="8 12" id="KW-0862">Zinc</keyword>
<dbReference type="GO" id="GO:0003886">
    <property type="term" value="F:DNA (cytosine-5-)-methyltransferase activity"/>
    <property type="evidence" value="ECO:0007669"/>
    <property type="project" value="UniProtKB-EC"/>
</dbReference>
<proteinExistence type="inferred from homology"/>
<keyword evidence="7 13" id="KW-0863">Zinc-finger</keyword>
<dbReference type="InterPro" id="IPR050390">
    <property type="entry name" value="C5-Methyltransferase"/>
</dbReference>
<dbReference type="InterPro" id="IPR031303">
    <property type="entry name" value="C5_meth_CS"/>
</dbReference>
<evidence type="ECO:0000256" key="4">
    <source>
        <dbReference type="ARBA" id="ARBA00022691"/>
    </source>
</evidence>
<feature type="domain" description="BAH" evidence="17">
    <location>
        <begin position="468"/>
        <end position="594"/>
    </location>
</feature>
<evidence type="ECO:0000256" key="10">
    <source>
        <dbReference type="ARBA" id="ARBA00023242"/>
    </source>
</evidence>
<keyword evidence="5 12" id="KW-0479">Metal-binding</keyword>
<dbReference type="NCBIfam" id="TIGR00675">
    <property type="entry name" value="dcm"/>
    <property type="match status" value="1"/>
</dbReference>
<dbReference type="PIRSF" id="PIRSF037404">
    <property type="entry name" value="DNMT1"/>
    <property type="match status" value="1"/>
</dbReference>
<dbReference type="InterPro" id="IPR002857">
    <property type="entry name" value="Znf_CXXC"/>
</dbReference>
<dbReference type="InterPro" id="IPR018117">
    <property type="entry name" value="C5_DNA_meth_AS"/>
</dbReference>
<keyword evidence="20" id="KW-1185">Reference proteome</keyword>
<evidence type="ECO:0000256" key="5">
    <source>
        <dbReference type="ARBA" id="ARBA00022723"/>
    </source>
</evidence>
<evidence type="ECO:0000256" key="6">
    <source>
        <dbReference type="ARBA" id="ARBA00022737"/>
    </source>
</evidence>
<evidence type="ECO:0000256" key="15">
    <source>
        <dbReference type="RuleBase" id="RU000416"/>
    </source>
</evidence>
<comment type="similarity">
    <text evidence="14 15">Belongs to the class I-like SAM-binding methyltransferase superfamily. C5-methyltransferase family.</text>
</comment>
<evidence type="ECO:0000256" key="8">
    <source>
        <dbReference type="ARBA" id="ARBA00022833"/>
    </source>
</evidence>
<dbReference type="GO" id="GO:0008270">
    <property type="term" value="F:zinc ion binding"/>
    <property type="evidence" value="ECO:0007669"/>
    <property type="project" value="UniProtKB-KW"/>
</dbReference>
<dbReference type="Gene3D" id="3.40.50.150">
    <property type="entry name" value="Vaccinia Virus protein VP39"/>
    <property type="match status" value="1"/>
</dbReference>
<dbReference type="Pfam" id="PF12047">
    <property type="entry name" value="DNMT1-RFD"/>
    <property type="match status" value="1"/>
</dbReference>
<dbReference type="Gene3D" id="3.90.120.10">
    <property type="entry name" value="DNA Methylase, subunit A, domain 2"/>
    <property type="match status" value="1"/>
</dbReference>
<feature type="binding site" evidence="12">
    <location>
        <position position="75"/>
    </location>
    <ligand>
        <name>Zn(2+)</name>
        <dbReference type="ChEBI" id="CHEBI:29105"/>
    </ligand>
</feature>
<evidence type="ECO:0000256" key="7">
    <source>
        <dbReference type="ARBA" id="ARBA00022771"/>
    </source>
</evidence>
<dbReference type="PROSITE" id="PS51038">
    <property type="entry name" value="BAH"/>
    <property type="match status" value="2"/>
</dbReference>
<organism evidence="19 20">
    <name type="scientific">Henosepilachna vigintioctopunctata</name>
    <dbReference type="NCBI Taxonomy" id="420089"/>
    <lineage>
        <taxon>Eukaryota</taxon>
        <taxon>Metazoa</taxon>
        <taxon>Ecdysozoa</taxon>
        <taxon>Arthropoda</taxon>
        <taxon>Hexapoda</taxon>
        <taxon>Insecta</taxon>
        <taxon>Pterygota</taxon>
        <taxon>Neoptera</taxon>
        <taxon>Endopterygota</taxon>
        <taxon>Coleoptera</taxon>
        <taxon>Polyphaga</taxon>
        <taxon>Cucujiformia</taxon>
        <taxon>Coccinelloidea</taxon>
        <taxon>Coccinellidae</taxon>
        <taxon>Epilachninae</taxon>
        <taxon>Epilachnini</taxon>
        <taxon>Henosepilachna</taxon>
    </lineage>
</organism>
<evidence type="ECO:0000256" key="9">
    <source>
        <dbReference type="ARBA" id="ARBA00023125"/>
    </source>
</evidence>
<dbReference type="Gene3D" id="2.30.30.490">
    <property type="match status" value="2"/>
</dbReference>
<dbReference type="PROSITE" id="PS00094">
    <property type="entry name" value="C5_MTASE_1"/>
    <property type="match status" value="1"/>
</dbReference>
<dbReference type="PRINTS" id="PR00105">
    <property type="entry name" value="C5METTRFRASE"/>
</dbReference>
<dbReference type="SMART" id="SM00439">
    <property type="entry name" value="BAH"/>
    <property type="match status" value="2"/>
</dbReference>
<feature type="binding site" evidence="12">
    <location>
        <position position="132"/>
    </location>
    <ligand>
        <name>Zn(2+)</name>
        <dbReference type="ChEBI" id="CHEBI:29105"/>
    </ligand>
</feature>
<dbReference type="Proteomes" id="UP001431783">
    <property type="component" value="Unassembled WGS sequence"/>
</dbReference>
<evidence type="ECO:0000256" key="11">
    <source>
        <dbReference type="PIRSR" id="PIRSR037404-1"/>
    </source>
</evidence>
<dbReference type="EC" id="2.1.1.37" evidence="16"/>
<dbReference type="EMBL" id="JARQZJ010000093">
    <property type="protein sequence ID" value="KAK9884555.1"/>
    <property type="molecule type" value="Genomic_DNA"/>
</dbReference>
<dbReference type="Pfam" id="PF01426">
    <property type="entry name" value="BAH"/>
    <property type="match status" value="2"/>
</dbReference>
<dbReference type="GO" id="GO:0005634">
    <property type="term" value="C:nucleus"/>
    <property type="evidence" value="ECO:0007669"/>
    <property type="project" value="UniProtKB-SubCell"/>
</dbReference>
<evidence type="ECO:0000313" key="20">
    <source>
        <dbReference type="Proteomes" id="UP001431783"/>
    </source>
</evidence>
<dbReference type="GO" id="GO:0003682">
    <property type="term" value="F:chromatin binding"/>
    <property type="evidence" value="ECO:0007669"/>
    <property type="project" value="InterPro"/>
</dbReference>
<evidence type="ECO:0000313" key="19">
    <source>
        <dbReference type="EMBL" id="KAK9884555.1"/>
    </source>
</evidence>
<accession>A0AAW1UX65</accession>
<dbReference type="GO" id="GO:0032259">
    <property type="term" value="P:methylation"/>
    <property type="evidence" value="ECO:0007669"/>
    <property type="project" value="UniProtKB-KW"/>
</dbReference>
<gene>
    <name evidence="19" type="ORF">WA026_007398</name>
</gene>
<dbReference type="PROSITE" id="PS51058">
    <property type="entry name" value="ZF_CXXC"/>
    <property type="match status" value="1"/>
</dbReference>
<keyword evidence="9" id="KW-0238">DNA-binding</keyword>
<dbReference type="GO" id="GO:0044027">
    <property type="term" value="P:negative regulation of gene expression via chromosomal CpG island methylation"/>
    <property type="evidence" value="ECO:0007669"/>
    <property type="project" value="TreeGrafter"/>
</dbReference>
<keyword evidence="2 14" id="KW-0489">Methyltransferase</keyword>
<keyword evidence="6" id="KW-0677">Repeat</keyword>
<dbReference type="FunFam" id="3.40.50.150:FF:000036">
    <property type="entry name" value="DNA (cytosine-5)-methyltransferase"/>
    <property type="match status" value="1"/>
</dbReference>
<evidence type="ECO:0000256" key="13">
    <source>
        <dbReference type="PROSITE-ProRule" id="PRU00509"/>
    </source>
</evidence>
<dbReference type="PANTHER" id="PTHR10629:SF52">
    <property type="entry name" value="DNA (CYTOSINE-5)-METHYLTRANSFERASE 1"/>
    <property type="match status" value="1"/>
</dbReference>
<comment type="catalytic activity">
    <reaction evidence="16">
        <text>a 2'-deoxycytidine in DNA + S-adenosyl-L-methionine = a 5-methyl-2'-deoxycytidine in DNA + S-adenosyl-L-homocysteine + H(+)</text>
        <dbReference type="Rhea" id="RHEA:13681"/>
        <dbReference type="Rhea" id="RHEA-COMP:11369"/>
        <dbReference type="Rhea" id="RHEA-COMP:11370"/>
        <dbReference type="ChEBI" id="CHEBI:15378"/>
        <dbReference type="ChEBI" id="CHEBI:57856"/>
        <dbReference type="ChEBI" id="CHEBI:59789"/>
        <dbReference type="ChEBI" id="CHEBI:85452"/>
        <dbReference type="ChEBI" id="CHEBI:85454"/>
        <dbReference type="EC" id="2.1.1.37"/>
    </reaction>
</comment>
<evidence type="ECO:0000256" key="16">
    <source>
        <dbReference type="RuleBase" id="RU000417"/>
    </source>
</evidence>
<evidence type="ECO:0000259" key="18">
    <source>
        <dbReference type="PROSITE" id="PS51058"/>
    </source>
</evidence>
<dbReference type="Gene3D" id="1.10.10.2230">
    <property type="match status" value="1"/>
</dbReference>
<dbReference type="InterPro" id="IPR029063">
    <property type="entry name" value="SAM-dependent_MTases_sf"/>
</dbReference>
<comment type="subcellular location">
    <subcellularLocation>
        <location evidence="1">Nucleus</location>
    </subcellularLocation>
</comment>
<reference evidence="19 20" key="1">
    <citation type="submission" date="2023-03" db="EMBL/GenBank/DDBJ databases">
        <title>Genome insight into feeding habits of ladybird beetles.</title>
        <authorList>
            <person name="Li H.-S."/>
            <person name="Huang Y.-H."/>
            <person name="Pang H."/>
        </authorList>
    </citation>
    <scope>NUCLEOTIDE SEQUENCE [LARGE SCALE GENOMIC DNA]</scope>
    <source>
        <strain evidence="19">SYSU_2023b</strain>
        <tissue evidence="19">Whole body</tissue>
    </source>
</reference>
<dbReference type="SUPFAM" id="SSF53335">
    <property type="entry name" value="S-adenosyl-L-methionine-dependent methyltransferases"/>
    <property type="match status" value="1"/>
</dbReference>
<feature type="domain" description="BAH" evidence="17">
    <location>
        <begin position="676"/>
        <end position="796"/>
    </location>
</feature>
<feature type="domain" description="CXXC-type" evidence="18">
    <location>
        <begin position="359"/>
        <end position="405"/>
    </location>
</feature>
<dbReference type="Pfam" id="PF02008">
    <property type="entry name" value="zf-CXXC"/>
    <property type="match status" value="1"/>
</dbReference>
<dbReference type="PROSITE" id="PS51679">
    <property type="entry name" value="SAM_MT_C5"/>
    <property type="match status" value="1"/>
</dbReference>
<sequence length="1302" mass="148868">MVILIFIVNFGILYSWYLGIIGRTIKGSNYKMDKYLTSDESETKRTKPSNFSTKDVVHNRLELPSKPKQDRCNICRQFIDTITIYNGHPNNSSEEYIALTHENLSLFTGDELDVNEQDNRPTHKITHFNVYCKNGHLCPFDTGLIQRDVHLYFSGYIKPIYDEDATPENGIPAYDMGPINEWWTTGFDGGEKALLGFSTDYAEYYLMEPAEEYKSFWESVIEKIHLSKKIIEYLLDEGWQNPTYEDLLRLVHSLGGYPQPEESLLLHAQFICDQVVSFDSSAATDDIEKPLISVPCMRSLVKMAGVVFSNKNQVRKRGSKGIKVKTPSWTKAATTNLVSDLFETCFKDQIHNQNIKDIKGPRKKRCGVCEACLNPECGECSHCKDMKKFHGPGRTKQACKRRICPYMAIQEAETDSDNEDAKEEEFTDDFSLKKTCATKILHNVVFPNDPILTHAGKKFYKCALVDEIIVNVGDFVMLNSENSTKASQIGKVSFMYNDIFPGKKMCHTHLFRRATDTLLGTIADPRELFVVDHCEEVPLGSIVRIAKVEHRMKDSDWSMKGGLEGLPPLLEDDGCNFFFTSRYEKEKSRFVDYFDDPEDKNSFNKCNSCRRRLEKKKIASPQYANGELKWMNETFTVGSCVFLKPEAYKLKEKYSEDSHTEETKENKSDESLYPEYYRKVAENIKGSNIGTPETFIVARIEEFNYKSKDEIKLKVRIFYRPQYIKHSIYLLYEKDLNYVYWTEIVIDTPFNNILGKCYIFYGENLTNPRKWASEGPFRFYFDEFYDQNSHSFKEVPHVATKLGSVGKGKIGKGKSNKVEITLVDKPYDWPKVSVPLKTMDVFAGCGGLSEGLHQTGVCETKWAIEKEVTAAEAFRLNNPTCKVFTEDCNDLLQLVMHKKEEAKKMGLPDKGDVEMLVGGPPCQGFSGMNRFNAGQYSLFKNSLIVSYLSYCEYYRPKYFILENVRNFVSFKRSVVLKLTLRCLLAMGYQVAFGILQAGHYGVPQTRRRLIIMAAAPGYVLPSYPEPSHVFNKRGCHLSFVVDQMKFTNGNKWTESAPFRTVTVRDALSDLPEIKNGFNQLQIQYDSEAITHFQRLMRGDDTSNVVYDHICKEMAPLVEARISHIPTYAGADWRDLPNMVVRLNSGTFTQQLKYLYRTKKQNQSDPPRAVCQCALGKACDPSDRQMNTLIPWCLPHTADRHNHWSGLYGRLEWDGFFSTTITNPEPMGKQGRVLHPKQNRVVSVRECARSQGFPDKFKFNGTILDKHRQIGNAVPPPLGAAIGREIVKALLNSKIDHVAKCNI</sequence>
<evidence type="ECO:0000256" key="12">
    <source>
        <dbReference type="PIRSR" id="PIRSR037404-3"/>
    </source>
</evidence>
<keyword evidence="4 14" id="KW-0949">S-adenosyl-L-methionine</keyword>
<dbReference type="GO" id="GO:0006346">
    <property type="term" value="P:DNA methylation-dependent constitutive heterochromatin formation"/>
    <property type="evidence" value="ECO:0007669"/>
    <property type="project" value="InterPro"/>
</dbReference>
<dbReference type="InterPro" id="IPR001525">
    <property type="entry name" value="C5_MeTfrase"/>
</dbReference>
<dbReference type="FunFam" id="3.90.120.10:FF:000001">
    <property type="entry name" value="DNA (cytosine-5)-methyltransferase"/>
    <property type="match status" value="1"/>
</dbReference>
<name>A0AAW1UX65_9CUCU</name>
<dbReference type="InterPro" id="IPR022702">
    <property type="entry name" value="Cytosine_MeTrfase1_RFD"/>
</dbReference>
<evidence type="ECO:0000256" key="2">
    <source>
        <dbReference type="ARBA" id="ARBA00022603"/>
    </source>
</evidence>
<feature type="binding site" evidence="12">
    <location>
        <position position="72"/>
    </location>
    <ligand>
        <name>Zn(2+)</name>
        <dbReference type="ChEBI" id="CHEBI:29105"/>
    </ligand>
</feature>